<evidence type="ECO:0000313" key="1">
    <source>
        <dbReference type="EMBL" id="TKR31029.1"/>
    </source>
</evidence>
<evidence type="ECO:0000313" key="2">
    <source>
        <dbReference type="Proteomes" id="UP000308707"/>
    </source>
</evidence>
<organism evidence="1 2">
    <name type="scientific">Luteimonas gilva</name>
    <dbReference type="NCBI Taxonomy" id="2572684"/>
    <lineage>
        <taxon>Bacteria</taxon>
        <taxon>Pseudomonadati</taxon>
        <taxon>Pseudomonadota</taxon>
        <taxon>Gammaproteobacteria</taxon>
        <taxon>Lysobacterales</taxon>
        <taxon>Lysobacteraceae</taxon>
        <taxon>Luteimonas</taxon>
    </lineage>
</organism>
<dbReference type="EMBL" id="SZUA01000002">
    <property type="protein sequence ID" value="TKR31029.1"/>
    <property type="molecule type" value="Genomic_DNA"/>
</dbReference>
<keyword evidence="2" id="KW-1185">Reference proteome</keyword>
<proteinExistence type="predicted"/>
<reference evidence="1 2" key="1">
    <citation type="submission" date="2019-04" db="EMBL/GenBank/DDBJ databases">
        <title>Reference strain of H23.</title>
        <authorList>
            <person name="Luo X."/>
        </authorList>
    </citation>
    <scope>NUCLEOTIDE SEQUENCE [LARGE SCALE GENOMIC DNA]</scope>
    <source>
        <strain evidence="1 2">H23</strain>
    </source>
</reference>
<sequence length="75" mass="8573">MQGSTIRVFAGEGVSERHRVSHSMRTARDLPSFPFATVRELTHPPFSAFRRKPPGLRRETVYASPLFRFALRITS</sequence>
<dbReference type="Proteomes" id="UP000308707">
    <property type="component" value="Unassembled WGS sequence"/>
</dbReference>
<name>A0A4U5JWZ1_9GAMM</name>
<comment type="caution">
    <text evidence="1">The sequence shown here is derived from an EMBL/GenBank/DDBJ whole genome shotgun (WGS) entry which is preliminary data.</text>
</comment>
<dbReference type="RefSeq" id="WP_137267461.1">
    <property type="nucleotide sequence ID" value="NZ_SZUA01000002.1"/>
</dbReference>
<gene>
    <name evidence="1" type="ORF">FCE95_13245</name>
</gene>
<protein>
    <submittedName>
        <fullName evidence="1">Uncharacterized protein</fullName>
    </submittedName>
</protein>
<accession>A0A4U5JWZ1</accession>
<dbReference type="AlphaFoldDB" id="A0A4U5JWZ1"/>